<reference evidence="1" key="2">
    <citation type="journal article" date="2015" name="Fish Shellfish Immunol.">
        <title>Early steps in the European eel (Anguilla anguilla)-Vibrio vulnificus interaction in the gills: Role of the RtxA13 toxin.</title>
        <authorList>
            <person name="Callol A."/>
            <person name="Pajuelo D."/>
            <person name="Ebbesson L."/>
            <person name="Teles M."/>
            <person name="MacKenzie S."/>
            <person name="Amaro C."/>
        </authorList>
    </citation>
    <scope>NUCLEOTIDE SEQUENCE</scope>
</reference>
<name>A0A0E9PG32_ANGAN</name>
<proteinExistence type="predicted"/>
<protein>
    <submittedName>
        <fullName evidence="1">Uncharacterized protein</fullName>
    </submittedName>
</protein>
<dbReference type="AlphaFoldDB" id="A0A0E9PG32"/>
<sequence length="52" mass="6356">MVAFLTWELRWRSEPDGLKYILKWTVWGSVWFVSNNMILTQQTFCLYTRLNI</sequence>
<accession>A0A0E9PG32</accession>
<reference evidence="1" key="1">
    <citation type="submission" date="2014-11" db="EMBL/GenBank/DDBJ databases">
        <authorList>
            <person name="Amaro Gonzalez C."/>
        </authorList>
    </citation>
    <scope>NUCLEOTIDE SEQUENCE</scope>
</reference>
<evidence type="ECO:0000313" key="1">
    <source>
        <dbReference type="EMBL" id="JAH03035.1"/>
    </source>
</evidence>
<organism evidence="1">
    <name type="scientific">Anguilla anguilla</name>
    <name type="common">European freshwater eel</name>
    <name type="synonym">Muraena anguilla</name>
    <dbReference type="NCBI Taxonomy" id="7936"/>
    <lineage>
        <taxon>Eukaryota</taxon>
        <taxon>Metazoa</taxon>
        <taxon>Chordata</taxon>
        <taxon>Craniata</taxon>
        <taxon>Vertebrata</taxon>
        <taxon>Euteleostomi</taxon>
        <taxon>Actinopterygii</taxon>
        <taxon>Neopterygii</taxon>
        <taxon>Teleostei</taxon>
        <taxon>Anguilliformes</taxon>
        <taxon>Anguillidae</taxon>
        <taxon>Anguilla</taxon>
    </lineage>
</organism>
<dbReference type="EMBL" id="GBXM01105542">
    <property type="protein sequence ID" value="JAH03035.1"/>
    <property type="molecule type" value="Transcribed_RNA"/>
</dbReference>